<name>A0ABU3R0I0_9GAMM</name>
<dbReference type="InterPro" id="IPR004089">
    <property type="entry name" value="MCPsignal_dom"/>
</dbReference>
<gene>
    <name evidence="8" type="ORF">RT723_09170</name>
</gene>
<dbReference type="Pfam" id="PF12729">
    <property type="entry name" value="4HB_MCP_1"/>
    <property type="match status" value="1"/>
</dbReference>
<dbReference type="InterPro" id="IPR003660">
    <property type="entry name" value="HAMP_dom"/>
</dbReference>
<dbReference type="PRINTS" id="PR00260">
    <property type="entry name" value="CHEMTRNSDUCR"/>
</dbReference>
<feature type="transmembrane region" description="Helical" evidence="5">
    <location>
        <begin position="189"/>
        <end position="210"/>
    </location>
</feature>
<dbReference type="CDD" id="cd11386">
    <property type="entry name" value="MCP_signal"/>
    <property type="match status" value="1"/>
</dbReference>
<dbReference type="SMART" id="SM00283">
    <property type="entry name" value="MA"/>
    <property type="match status" value="1"/>
</dbReference>
<keyword evidence="5" id="KW-0812">Transmembrane</keyword>
<dbReference type="PANTHER" id="PTHR32089:SF112">
    <property type="entry name" value="LYSOZYME-LIKE PROTEIN-RELATED"/>
    <property type="match status" value="1"/>
</dbReference>
<proteinExistence type="inferred from homology"/>
<dbReference type="CDD" id="cd06225">
    <property type="entry name" value="HAMP"/>
    <property type="match status" value="1"/>
</dbReference>
<evidence type="ECO:0000259" key="7">
    <source>
        <dbReference type="PROSITE" id="PS50885"/>
    </source>
</evidence>
<dbReference type="PANTHER" id="PTHR32089">
    <property type="entry name" value="METHYL-ACCEPTING CHEMOTAXIS PROTEIN MCPB"/>
    <property type="match status" value="1"/>
</dbReference>
<feature type="transmembrane region" description="Helical" evidence="5">
    <location>
        <begin position="12"/>
        <end position="32"/>
    </location>
</feature>
<feature type="domain" description="Methyl-accepting transducer" evidence="6">
    <location>
        <begin position="271"/>
        <end position="507"/>
    </location>
</feature>
<dbReference type="InterPro" id="IPR004090">
    <property type="entry name" value="Chemotax_Me-accpt_rcpt"/>
</dbReference>
<keyword evidence="2 4" id="KW-0807">Transducer</keyword>
<evidence type="ECO:0000256" key="5">
    <source>
        <dbReference type="SAM" id="Phobius"/>
    </source>
</evidence>
<organism evidence="8 9">
    <name type="scientific">Psychrosphaera aquimarina</name>
    <dbReference type="NCBI Taxonomy" id="2044854"/>
    <lineage>
        <taxon>Bacteria</taxon>
        <taxon>Pseudomonadati</taxon>
        <taxon>Pseudomonadota</taxon>
        <taxon>Gammaproteobacteria</taxon>
        <taxon>Alteromonadales</taxon>
        <taxon>Pseudoalteromonadaceae</taxon>
        <taxon>Psychrosphaera</taxon>
    </lineage>
</organism>
<dbReference type="SMART" id="SM00304">
    <property type="entry name" value="HAMP"/>
    <property type="match status" value="2"/>
</dbReference>
<evidence type="ECO:0000313" key="9">
    <source>
        <dbReference type="Proteomes" id="UP001257914"/>
    </source>
</evidence>
<dbReference type="RefSeq" id="WP_315946764.1">
    <property type="nucleotide sequence ID" value="NZ_JAWCUA010000007.1"/>
</dbReference>
<evidence type="ECO:0000313" key="8">
    <source>
        <dbReference type="EMBL" id="MDU0113164.1"/>
    </source>
</evidence>
<dbReference type="Proteomes" id="UP001257914">
    <property type="component" value="Unassembled WGS sequence"/>
</dbReference>
<dbReference type="PROSITE" id="PS50885">
    <property type="entry name" value="HAMP"/>
    <property type="match status" value="1"/>
</dbReference>
<comment type="similarity">
    <text evidence="3">Belongs to the methyl-accepting chemotaxis (MCP) protein family.</text>
</comment>
<evidence type="ECO:0000256" key="2">
    <source>
        <dbReference type="ARBA" id="ARBA00023224"/>
    </source>
</evidence>
<dbReference type="SUPFAM" id="SSF58104">
    <property type="entry name" value="Methyl-accepting chemotaxis protein (MCP) signaling domain"/>
    <property type="match status" value="1"/>
</dbReference>
<dbReference type="PROSITE" id="PS50111">
    <property type="entry name" value="CHEMOTAXIS_TRANSDUC_2"/>
    <property type="match status" value="1"/>
</dbReference>
<protein>
    <submittedName>
        <fullName evidence="8">Methyl-accepting chemotaxis protein</fullName>
    </submittedName>
</protein>
<keyword evidence="5" id="KW-0472">Membrane</keyword>
<dbReference type="EMBL" id="JAWCUA010000007">
    <property type="protein sequence ID" value="MDU0113164.1"/>
    <property type="molecule type" value="Genomic_DNA"/>
</dbReference>
<dbReference type="Pfam" id="PF00672">
    <property type="entry name" value="HAMP"/>
    <property type="match status" value="1"/>
</dbReference>
<evidence type="ECO:0000256" key="1">
    <source>
        <dbReference type="ARBA" id="ARBA00004370"/>
    </source>
</evidence>
<keyword evidence="9" id="KW-1185">Reference proteome</keyword>
<comment type="subcellular location">
    <subcellularLocation>
        <location evidence="1">Membrane</location>
    </subcellularLocation>
</comment>
<sequence>MNFKSIRVKYTAMFCSIAAVFIISNLMNFSLISKTENGMVLFAHEFNPAISAVLNADRDLYQARVAELQVLIIKQGDSSAVELRNEFEENAQQAYDRMQKFKQYMSEYPSTTQKLGQFNASFNNWKEAAVKVFDLAQSGQLEKAKQQSAASSLTTFNNLRSFYDFAGEAADKKSLSLSDEIITDVNTTLTVLTIFSVIIILFTLITGIIAPKTMADALDDLSSKLKAMNSGDGDLSKRINSNRHDEIGQIANDFDEFMDVLAKLIGSIVEQSSEVITGVNELDSGAKKIKHTSKEQTDKVDMIVTAVNQMSYAIKEVATNANLTATEIDVVNKLTSEGKDITNNAVHEMEQLSKTVNHAAEVISRLAENSSDIASVLDVIRGIAEQTNLLALNAAIEAARAGEQGRGFAVVADEVRTLASRTQESTQSIQGMIEALQTGVEQAVSSISQGNSATESTVALSQQTLASLEKISEACNNVSNVAAQTATATEQQSVVAEDISENLTVLSDQTQTNFNIAENNGNQANTTMALATELSNSVTRFKLS</sequence>
<evidence type="ECO:0000256" key="3">
    <source>
        <dbReference type="ARBA" id="ARBA00029447"/>
    </source>
</evidence>
<evidence type="ECO:0000259" key="6">
    <source>
        <dbReference type="PROSITE" id="PS50111"/>
    </source>
</evidence>
<accession>A0ABU3R0I0</accession>
<keyword evidence="5" id="KW-1133">Transmembrane helix</keyword>
<dbReference type="Pfam" id="PF00015">
    <property type="entry name" value="MCPsignal"/>
    <property type="match status" value="1"/>
</dbReference>
<reference evidence="8 9" key="1">
    <citation type="submission" date="2023-10" db="EMBL/GenBank/DDBJ databases">
        <title>Psychrosphaera aquimaarina strain SW33 isolated from seawater.</title>
        <authorList>
            <person name="Bayburt H."/>
            <person name="Kim J.M."/>
            <person name="Choi B.J."/>
            <person name="Jeon C.O."/>
        </authorList>
    </citation>
    <scope>NUCLEOTIDE SEQUENCE [LARGE SCALE GENOMIC DNA]</scope>
    <source>
        <strain evidence="8 9">KCTC 52743</strain>
    </source>
</reference>
<dbReference type="InterPro" id="IPR024478">
    <property type="entry name" value="HlyB_4HB_MCP"/>
</dbReference>
<dbReference type="Gene3D" id="1.10.287.950">
    <property type="entry name" value="Methyl-accepting chemotaxis protein"/>
    <property type="match status" value="1"/>
</dbReference>
<feature type="domain" description="HAMP" evidence="7">
    <location>
        <begin position="212"/>
        <end position="266"/>
    </location>
</feature>
<comment type="caution">
    <text evidence="8">The sequence shown here is derived from an EMBL/GenBank/DDBJ whole genome shotgun (WGS) entry which is preliminary data.</text>
</comment>
<evidence type="ECO:0000256" key="4">
    <source>
        <dbReference type="PROSITE-ProRule" id="PRU00284"/>
    </source>
</evidence>